<dbReference type="AlphaFoldDB" id="A0A068ZAT4"/>
<proteinExistence type="predicted"/>
<dbReference type="GeneID" id="93736307"/>
<dbReference type="InterPro" id="IPR009678">
    <property type="entry name" value="Phage_tail_completion_R"/>
</dbReference>
<evidence type="ECO:0000313" key="2">
    <source>
        <dbReference type="Proteomes" id="UP000042738"/>
    </source>
</evidence>
<dbReference type="STRING" id="138074.SYMBAF_50139"/>
<dbReference type="EMBL" id="CP050855">
    <property type="protein sequence ID" value="QLH62777.1"/>
    <property type="molecule type" value="Genomic_DNA"/>
</dbReference>
<sequence length="155" mass="17652">MLKPDSLRAALGDAVSHIRENPDFLHIFIDKGTIYSTFAPSLSFEYQYTLNMIVTNYADDANLLIVPILHWLRTNQPDIMANPDKRGDGFTFEADFLNNGVRDISIDLKLTERVIVKEENGKLHVSHAEEPPPPPNNVTEFEIWMQGRKMTAWPA</sequence>
<dbReference type="Pfam" id="PF06891">
    <property type="entry name" value="P2_Phage_GpR"/>
    <property type="match status" value="1"/>
</dbReference>
<gene>
    <name evidence="1" type="ORF">SYMBAF_07230</name>
</gene>
<reference evidence="1 2" key="1">
    <citation type="journal article" date="2014" name="Genome Announc.">
        <title>Whole-Genome Sequence of Serratia symbiotica Strain CWBI-2.3T, a Free-Living Symbiont of the Black Bean Aphid Aphis fabae.</title>
        <authorList>
            <person name="Foray V."/>
            <person name="Grigorescu A.S."/>
            <person name="Sabri A."/>
            <person name="Haubruge E."/>
            <person name="Lognay G."/>
            <person name="Francis F."/>
            <person name="Fauconnier M.L."/>
            <person name="Hance T."/>
            <person name="Thonart P."/>
        </authorList>
    </citation>
    <scope>NUCLEOTIDE SEQUENCE [LARGE SCALE GENOMIC DNA]</scope>
    <source>
        <strain evidence="1">CWBI-2.3</strain>
    </source>
</reference>
<organism evidence="1 2">
    <name type="scientific">Serratia symbiotica</name>
    <dbReference type="NCBI Taxonomy" id="138074"/>
    <lineage>
        <taxon>Bacteria</taxon>
        <taxon>Pseudomonadati</taxon>
        <taxon>Pseudomonadota</taxon>
        <taxon>Gammaproteobacteria</taxon>
        <taxon>Enterobacterales</taxon>
        <taxon>Yersiniaceae</taxon>
        <taxon>Serratia</taxon>
    </lineage>
</organism>
<evidence type="ECO:0000313" key="1">
    <source>
        <dbReference type="EMBL" id="QLH62777.1"/>
    </source>
</evidence>
<dbReference type="RefSeq" id="WP_040265677.1">
    <property type="nucleotide sequence ID" value="NZ_CP050855.1"/>
</dbReference>
<accession>A0A068ZAT4</accession>
<dbReference type="Proteomes" id="UP000042738">
    <property type="component" value="Chromosome"/>
</dbReference>
<name>A0A068ZAT4_9GAMM</name>
<protein>
    <submittedName>
        <fullName evidence="1">Phage tail protein</fullName>
    </submittedName>
</protein>